<dbReference type="Proteomes" id="UP000027195">
    <property type="component" value="Unassembled WGS sequence"/>
</dbReference>
<dbReference type="EMBL" id="KL198051">
    <property type="protein sequence ID" value="KDQ12385.1"/>
    <property type="molecule type" value="Genomic_DNA"/>
</dbReference>
<accession>A0A067MCI0</accession>
<gene>
    <name evidence="2" type="ORF">BOTBODRAFT_423204</name>
</gene>
<organism evidence="2 3">
    <name type="scientific">Botryobasidium botryosum (strain FD-172 SS1)</name>
    <dbReference type="NCBI Taxonomy" id="930990"/>
    <lineage>
        <taxon>Eukaryota</taxon>
        <taxon>Fungi</taxon>
        <taxon>Dikarya</taxon>
        <taxon>Basidiomycota</taxon>
        <taxon>Agaricomycotina</taxon>
        <taxon>Agaricomycetes</taxon>
        <taxon>Cantharellales</taxon>
        <taxon>Botryobasidiaceae</taxon>
        <taxon>Botryobasidium</taxon>
    </lineage>
</organism>
<keyword evidence="3" id="KW-1185">Reference proteome</keyword>
<proteinExistence type="predicted"/>
<feature type="region of interest" description="Disordered" evidence="1">
    <location>
        <begin position="44"/>
        <end position="85"/>
    </location>
</feature>
<evidence type="ECO:0000313" key="2">
    <source>
        <dbReference type="EMBL" id="KDQ12385.1"/>
    </source>
</evidence>
<protein>
    <submittedName>
        <fullName evidence="2">Uncharacterized protein</fullName>
    </submittedName>
</protein>
<name>A0A067MCI0_BOTB1</name>
<dbReference type="HOGENOM" id="CLU_1098342_0_0_1"/>
<evidence type="ECO:0000256" key="1">
    <source>
        <dbReference type="SAM" id="MobiDB-lite"/>
    </source>
</evidence>
<dbReference type="InParanoid" id="A0A067MCI0"/>
<dbReference type="AlphaFoldDB" id="A0A067MCI0"/>
<feature type="region of interest" description="Disordered" evidence="1">
    <location>
        <begin position="1"/>
        <end position="28"/>
    </location>
</feature>
<feature type="compositionally biased region" description="Acidic residues" evidence="1">
    <location>
        <begin position="197"/>
        <end position="206"/>
    </location>
</feature>
<sequence length="253" mass="28978">MHPPSDPSHLSSVSRHKLRRTAASDEGRRDSLSLRRFVLIQNSIVRSKPRSPSPPSRPYHHHRDEESALNHRRHHHHHHHHRVEQEEKDVFVFPDLYVAEHGKALDSESGWLDAVLETLDDDDDVQVTVLPVDMDDVMSSVQYLYHEPADVSQSYSHHSSHQHSIIPFPQLFSSSNFPLNPDDSYDSDPGELVHSFDDDDSDEEEGPPTPMSTSSLGSDSERDHSFFSTSRYCPCPCRPFSDPLFHLPLRPEF</sequence>
<feature type="compositionally biased region" description="Basic residues" evidence="1">
    <location>
        <begin position="70"/>
        <end position="82"/>
    </location>
</feature>
<feature type="region of interest" description="Disordered" evidence="1">
    <location>
        <begin position="179"/>
        <end position="226"/>
    </location>
</feature>
<evidence type="ECO:0000313" key="3">
    <source>
        <dbReference type="Proteomes" id="UP000027195"/>
    </source>
</evidence>
<reference evidence="3" key="1">
    <citation type="journal article" date="2014" name="Proc. Natl. Acad. Sci. U.S.A.">
        <title>Extensive sampling of basidiomycete genomes demonstrates inadequacy of the white-rot/brown-rot paradigm for wood decay fungi.</title>
        <authorList>
            <person name="Riley R."/>
            <person name="Salamov A.A."/>
            <person name="Brown D.W."/>
            <person name="Nagy L.G."/>
            <person name="Floudas D."/>
            <person name="Held B.W."/>
            <person name="Levasseur A."/>
            <person name="Lombard V."/>
            <person name="Morin E."/>
            <person name="Otillar R."/>
            <person name="Lindquist E.A."/>
            <person name="Sun H."/>
            <person name="LaButti K.M."/>
            <person name="Schmutz J."/>
            <person name="Jabbour D."/>
            <person name="Luo H."/>
            <person name="Baker S.E."/>
            <person name="Pisabarro A.G."/>
            <person name="Walton J.D."/>
            <person name="Blanchette R.A."/>
            <person name="Henrissat B."/>
            <person name="Martin F."/>
            <person name="Cullen D."/>
            <person name="Hibbett D.S."/>
            <person name="Grigoriev I.V."/>
        </authorList>
    </citation>
    <scope>NUCLEOTIDE SEQUENCE [LARGE SCALE GENOMIC DNA]</scope>
    <source>
        <strain evidence="3">FD-172 SS1</strain>
    </source>
</reference>